<sequence length="188" mass="21087">MRQQQLDGDHKQEKEEMERRKDKLKLKQHKENDISMGMLNNEEPVKKRSKLVLPESQISDQELQQVVKLGRSSEVVREVATENGITLSDSLLSDYSLPTNVAVTPRIPAMQDKILLEAQNVMALTHVDTPLKATPFHSRRNDGTPMNSFNTPASSRLQNGVLATPVRDKLNINPDDVIAGSETPVIQK</sequence>
<dbReference type="Pfam" id="PF11831">
    <property type="entry name" value="Myb_Cef"/>
    <property type="match status" value="1"/>
</dbReference>
<dbReference type="PANTHER" id="PTHR45885">
    <property type="entry name" value="CELL DIVISION CYCLE 5-LIKE PROTEIN"/>
    <property type="match status" value="1"/>
</dbReference>
<organism evidence="5 6">
    <name type="scientific">Polistes dominula</name>
    <name type="common">European paper wasp</name>
    <name type="synonym">Vespa dominula</name>
    <dbReference type="NCBI Taxonomy" id="743375"/>
    <lineage>
        <taxon>Eukaryota</taxon>
        <taxon>Metazoa</taxon>
        <taxon>Ecdysozoa</taxon>
        <taxon>Arthropoda</taxon>
        <taxon>Hexapoda</taxon>
        <taxon>Insecta</taxon>
        <taxon>Pterygota</taxon>
        <taxon>Neoptera</taxon>
        <taxon>Endopterygota</taxon>
        <taxon>Hymenoptera</taxon>
        <taxon>Apocrita</taxon>
        <taxon>Aculeata</taxon>
        <taxon>Vespoidea</taxon>
        <taxon>Vespidae</taxon>
        <taxon>Polistinae</taxon>
        <taxon>Polistini</taxon>
        <taxon>Polistes</taxon>
    </lineage>
</organism>
<feature type="compositionally biased region" description="Basic and acidic residues" evidence="3">
    <location>
        <begin position="7"/>
        <end position="21"/>
    </location>
</feature>
<keyword evidence="5" id="KW-1185">Reference proteome</keyword>
<dbReference type="PANTHER" id="PTHR45885:SF1">
    <property type="entry name" value="CELL DIVISION CYCLE 5-LIKE PROTEIN"/>
    <property type="match status" value="1"/>
</dbReference>
<evidence type="ECO:0000313" key="5">
    <source>
        <dbReference type="Proteomes" id="UP000694924"/>
    </source>
</evidence>
<evidence type="ECO:0000313" key="6">
    <source>
        <dbReference type="RefSeq" id="XP_015189347.1"/>
    </source>
</evidence>
<keyword evidence="2" id="KW-0539">Nucleus</keyword>
<protein>
    <submittedName>
        <fullName evidence="6">Cell division cycle 5-like protein isoform X2</fullName>
    </submittedName>
</protein>
<dbReference type="GeneID" id="107073273"/>
<evidence type="ECO:0000259" key="4">
    <source>
        <dbReference type="Pfam" id="PF11831"/>
    </source>
</evidence>
<keyword evidence="1" id="KW-0238">DNA-binding</keyword>
<proteinExistence type="predicted"/>
<evidence type="ECO:0000256" key="1">
    <source>
        <dbReference type="ARBA" id="ARBA00023125"/>
    </source>
</evidence>
<reference evidence="6" key="1">
    <citation type="submission" date="2025-08" db="UniProtKB">
        <authorList>
            <consortium name="RefSeq"/>
        </authorList>
    </citation>
    <scope>IDENTIFICATION</scope>
    <source>
        <tissue evidence="6">Whole body</tissue>
    </source>
</reference>
<dbReference type="InterPro" id="IPR021786">
    <property type="entry name" value="Cdc5p/Cef1_C"/>
</dbReference>
<evidence type="ECO:0000256" key="2">
    <source>
        <dbReference type="ARBA" id="ARBA00023242"/>
    </source>
</evidence>
<name>A0ABM1JA59_POLDO</name>
<gene>
    <name evidence="6" type="primary">LOC107073273</name>
</gene>
<feature type="domain" description="Pre-mRNA splicing factor component Cdc5p/Cef1 C-terminal" evidence="4">
    <location>
        <begin position="133"/>
        <end position="185"/>
    </location>
</feature>
<dbReference type="RefSeq" id="XP_015189347.1">
    <property type="nucleotide sequence ID" value="XM_015333861.1"/>
</dbReference>
<feature type="compositionally biased region" description="Polar residues" evidence="3">
    <location>
        <begin position="144"/>
        <end position="155"/>
    </location>
</feature>
<dbReference type="Proteomes" id="UP000694924">
    <property type="component" value="Unplaced"/>
</dbReference>
<evidence type="ECO:0000256" key="3">
    <source>
        <dbReference type="SAM" id="MobiDB-lite"/>
    </source>
</evidence>
<dbReference type="InterPro" id="IPR047242">
    <property type="entry name" value="CDC5L/Cef1"/>
</dbReference>
<accession>A0ABM1JA59</accession>
<feature type="region of interest" description="Disordered" evidence="3">
    <location>
        <begin position="1"/>
        <end position="40"/>
    </location>
</feature>
<feature type="region of interest" description="Disordered" evidence="3">
    <location>
        <begin position="134"/>
        <end position="155"/>
    </location>
</feature>